<evidence type="ECO:0000256" key="1">
    <source>
        <dbReference type="SAM" id="SignalP"/>
    </source>
</evidence>
<proteinExistence type="predicted"/>
<dbReference type="EMBL" id="SOQW01000001">
    <property type="protein sequence ID" value="TDX94882.1"/>
    <property type="molecule type" value="Genomic_DNA"/>
</dbReference>
<reference evidence="3 5" key="2">
    <citation type="submission" date="2019-03" db="EMBL/GenBank/DDBJ databases">
        <title>Genomic Encyclopedia of Archaeal and Bacterial Type Strains, Phase II (KMG-II): from individual species to whole genera.</title>
        <authorList>
            <person name="Goeker M."/>
        </authorList>
    </citation>
    <scope>NUCLEOTIDE SEQUENCE [LARGE SCALE GENOMIC DNA]</scope>
    <source>
        <strain evidence="3 5">DSM 15235</strain>
    </source>
</reference>
<evidence type="ECO:0000313" key="4">
    <source>
        <dbReference type="Proteomes" id="UP000269375"/>
    </source>
</evidence>
<dbReference type="EMBL" id="RJTX01000001">
    <property type="protein sequence ID" value="ROI00166.1"/>
    <property type="molecule type" value="Genomic_DNA"/>
</dbReference>
<gene>
    <name evidence="3" type="ORF">BCF50_0653</name>
    <name evidence="2" type="ORF">EGI05_04585</name>
</gene>
<dbReference type="OrthoDB" id="1274677at2"/>
<dbReference type="Proteomes" id="UP000295709">
    <property type="component" value="Unassembled WGS sequence"/>
</dbReference>
<evidence type="ECO:0000313" key="2">
    <source>
        <dbReference type="EMBL" id="ROI00166.1"/>
    </source>
</evidence>
<evidence type="ECO:0000313" key="3">
    <source>
        <dbReference type="EMBL" id="TDX94882.1"/>
    </source>
</evidence>
<dbReference type="Proteomes" id="UP000269375">
    <property type="component" value="Unassembled WGS sequence"/>
</dbReference>
<keyword evidence="1" id="KW-0732">Signal</keyword>
<reference evidence="2 4" key="1">
    <citation type="submission" date="2018-11" db="EMBL/GenBank/DDBJ databases">
        <title>Proposal to divide the Flavobacteriaceae and reorganize its genera based on Amino Acid Identity values calculated from whole genome sequences.</title>
        <authorList>
            <person name="Nicholson A.C."/>
            <person name="Gulvik C.A."/>
            <person name="Whitney A.M."/>
            <person name="Humrighouse B.W."/>
            <person name="Bell M."/>
            <person name="Holmes B."/>
            <person name="Steigerwalt A."/>
            <person name="Villarma A."/>
            <person name="Sheth M."/>
            <person name="Batra D."/>
            <person name="Pryor J."/>
            <person name="Bernardet J.-F."/>
            <person name="Hugo C."/>
            <person name="Kampfer P."/>
            <person name="Newman J."/>
            <person name="Mcquiston J.R."/>
        </authorList>
    </citation>
    <scope>NUCLEOTIDE SEQUENCE [LARGE SCALE GENOMIC DNA]</scope>
    <source>
        <strain evidence="2 4">DSM 15235</strain>
    </source>
</reference>
<name>A0A3N0W522_9FLAO</name>
<protein>
    <submittedName>
        <fullName evidence="2">Uncharacterized protein</fullName>
    </submittedName>
</protein>
<feature type="chain" id="PRO_5018288988" evidence="1">
    <location>
        <begin position="19"/>
        <end position="234"/>
    </location>
</feature>
<dbReference type="AlphaFoldDB" id="A0A3N0W522"/>
<feature type="signal peptide" evidence="1">
    <location>
        <begin position="1"/>
        <end position="18"/>
    </location>
</feature>
<evidence type="ECO:0000313" key="5">
    <source>
        <dbReference type="Proteomes" id="UP000295709"/>
    </source>
</evidence>
<comment type="caution">
    <text evidence="2">The sequence shown here is derived from an EMBL/GenBank/DDBJ whole genome shotgun (WGS) entry which is preliminary data.</text>
</comment>
<keyword evidence="5" id="KW-1185">Reference proteome</keyword>
<dbReference type="RefSeq" id="WP_123261869.1">
    <property type="nucleotide sequence ID" value="NZ_RJTX01000001.1"/>
</dbReference>
<sequence>MKRLLLLGSLLFSVDAFCQVGINTSTPQKTLHVNGSLQITNELNVGGNASTAGSAGTSGQVLTSGGPGVAPSWTNINSVSGTIASANYVQGTTTLTVPQGTTADVPGVSITLTVPAGKTQTFLFTILGYASGLTYESTQGVFSLLQNGVKISSAFASKAGYFPSSTAGQELWNMPVPVTFLKSVTLGPGTYTFKVQYTSWWGSSDVNLVPSSYGGYNGDTEAMLTKMQVLVYNN</sequence>
<accession>A0A3N0W522</accession>
<organism evidence="2 4">
    <name type="scientific">Chryseobacterium daecheongense</name>
    <dbReference type="NCBI Taxonomy" id="192389"/>
    <lineage>
        <taxon>Bacteria</taxon>
        <taxon>Pseudomonadati</taxon>
        <taxon>Bacteroidota</taxon>
        <taxon>Flavobacteriia</taxon>
        <taxon>Flavobacteriales</taxon>
        <taxon>Weeksellaceae</taxon>
        <taxon>Chryseobacterium group</taxon>
        <taxon>Chryseobacterium</taxon>
    </lineage>
</organism>